<keyword evidence="3" id="KW-1185">Reference proteome</keyword>
<name>K0SQ72_THAOC</name>
<dbReference type="OrthoDB" id="336885at2759"/>
<organism evidence="2 3">
    <name type="scientific">Thalassiosira oceanica</name>
    <name type="common">Marine diatom</name>
    <dbReference type="NCBI Taxonomy" id="159749"/>
    <lineage>
        <taxon>Eukaryota</taxon>
        <taxon>Sar</taxon>
        <taxon>Stramenopiles</taxon>
        <taxon>Ochrophyta</taxon>
        <taxon>Bacillariophyta</taxon>
        <taxon>Coscinodiscophyceae</taxon>
        <taxon>Thalassiosirophycidae</taxon>
        <taxon>Thalassiosirales</taxon>
        <taxon>Thalassiosiraceae</taxon>
        <taxon>Thalassiosira</taxon>
    </lineage>
</organism>
<dbReference type="Proteomes" id="UP000266841">
    <property type="component" value="Unassembled WGS sequence"/>
</dbReference>
<sequence length="189" mass="19335">MTRRWAGGGRTGRRMAPSASSADAAANLSLGALNSAGRSSYWSYDANATKTQPKRTNPTRFATQPTNSRDSQFTPCRRTPSGPSCRPSPPSATRRCPPPVLSRVAALSESTGLTPAQLAEAWDAHSLSRGVDVLDGDTFGGYSLSGRWAPGRKAAPPGGANTAVLKNAGGLGKRASPGGAVTPTPTGSG</sequence>
<comment type="caution">
    <text evidence="2">The sequence shown here is derived from an EMBL/GenBank/DDBJ whole genome shotgun (WGS) entry which is preliminary data.</text>
</comment>
<feature type="compositionally biased region" description="Low complexity" evidence="1">
    <location>
        <begin position="14"/>
        <end position="23"/>
    </location>
</feature>
<evidence type="ECO:0000313" key="3">
    <source>
        <dbReference type="Proteomes" id="UP000266841"/>
    </source>
</evidence>
<protein>
    <submittedName>
        <fullName evidence="2">Uncharacterized protein</fullName>
    </submittedName>
</protein>
<feature type="compositionally biased region" description="Low complexity" evidence="1">
    <location>
        <begin position="147"/>
        <end position="160"/>
    </location>
</feature>
<reference evidence="2 3" key="1">
    <citation type="journal article" date="2012" name="Genome Biol.">
        <title>Genome and low-iron response of an oceanic diatom adapted to chronic iron limitation.</title>
        <authorList>
            <person name="Lommer M."/>
            <person name="Specht M."/>
            <person name="Roy A.S."/>
            <person name="Kraemer L."/>
            <person name="Andreson R."/>
            <person name="Gutowska M.A."/>
            <person name="Wolf J."/>
            <person name="Bergner S.V."/>
            <person name="Schilhabel M.B."/>
            <person name="Klostermeier U.C."/>
            <person name="Beiko R.G."/>
            <person name="Rosenstiel P."/>
            <person name="Hippler M."/>
            <person name="Laroche J."/>
        </authorList>
    </citation>
    <scope>NUCLEOTIDE SEQUENCE [LARGE SCALE GENOMIC DNA]</scope>
    <source>
        <strain evidence="2 3">CCMP1005</strain>
    </source>
</reference>
<proteinExistence type="predicted"/>
<evidence type="ECO:0000256" key="1">
    <source>
        <dbReference type="SAM" id="MobiDB-lite"/>
    </source>
</evidence>
<feature type="compositionally biased region" description="Pro residues" evidence="1">
    <location>
        <begin position="86"/>
        <end position="99"/>
    </location>
</feature>
<gene>
    <name evidence="2" type="ORF">THAOC_11883</name>
</gene>
<dbReference type="EMBL" id="AGNL01013639">
    <property type="protein sequence ID" value="EJK67124.1"/>
    <property type="molecule type" value="Genomic_DNA"/>
</dbReference>
<dbReference type="AlphaFoldDB" id="K0SQ72"/>
<feature type="compositionally biased region" description="Gly residues" evidence="1">
    <location>
        <begin position="1"/>
        <end position="10"/>
    </location>
</feature>
<feature type="region of interest" description="Disordered" evidence="1">
    <location>
        <begin position="46"/>
        <end position="99"/>
    </location>
</feature>
<feature type="region of interest" description="Disordered" evidence="1">
    <location>
        <begin position="1"/>
        <end position="23"/>
    </location>
</feature>
<feature type="region of interest" description="Disordered" evidence="1">
    <location>
        <begin position="147"/>
        <end position="189"/>
    </location>
</feature>
<accession>K0SQ72</accession>
<evidence type="ECO:0000313" key="2">
    <source>
        <dbReference type="EMBL" id="EJK67124.1"/>
    </source>
</evidence>
<feature type="compositionally biased region" description="Polar residues" evidence="1">
    <location>
        <begin position="46"/>
        <end position="74"/>
    </location>
</feature>
<feature type="compositionally biased region" description="Low complexity" evidence="1">
    <location>
        <begin position="75"/>
        <end position="85"/>
    </location>
</feature>